<sequence>MPIKEKSKSEESEMEEEYIEPFTVATYTATSRGAEKNARKYLFGWSMDHHGIILYRALSKAKTTLLEYNLLWKNT</sequence>
<dbReference type="Proteomes" id="UP000595897">
    <property type="component" value="Chromosome"/>
</dbReference>
<name>A0A7R7EMI5_9FIRM</name>
<evidence type="ECO:0000313" key="2">
    <source>
        <dbReference type="Proteomes" id="UP000595897"/>
    </source>
</evidence>
<keyword evidence="2" id="KW-1185">Reference proteome</keyword>
<dbReference type="EMBL" id="AP024169">
    <property type="protein sequence ID" value="BCN31351.1"/>
    <property type="molecule type" value="Genomic_DNA"/>
</dbReference>
<gene>
    <name evidence="1" type="ORF">bsdtb5_26460</name>
</gene>
<reference evidence="1 2" key="1">
    <citation type="submission" date="2020-11" db="EMBL/GenBank/DDBJ databases">
        <title>Draft genome sequencing of a Lachnospiraceae strain isolated from anoxic soil subjected to BSD treatment.</title>
        <authorList>
            <person name="Uek A."/>
            <person name="Tonouchi A."/>
        </authorList>
    </citation>
    <scope>NUCLEOTIDE SEQUENCE [LARGE SCALE GENOMIC DNA]</scope>
    <source>
        <strain evidence="1 2">TB5</strain>
    </source>
</reference>
<dbReference type="KEGG" id="ahb:bsdtb5_26460"/>
<proteinExistence type="predicted"/>
<evidence type="ECO:0000313" key="1">
    <source>
        <dbReference type="EMBL" id="BCN31351.1"/>
    </source>
</evidence>
<dbReference type="AlphaFoldDB" id="A0A7R7EMI5"/>
<organism evidence="1 2">
    <name type="scientific">Anaeromicropila herbilytica</name>
    <dbReference type="NCBI Taxonomy" id="2785025"/>
    <lineage>
        <taxon>Bacteria</taxon>
        <taxon>Bacillati</taxon>
        <taxon>Bacillota</taxon>
        <taxon>Clostridia</taxon>
        <taxon>Lachnospirales</taxon>
        <taxon>Lachnospiraceae</taxon>
        <taxon>Anaeromicropila</taxon>
    </lineage>
</organism>
<protein>
    <submittedName>
        <fullName evidence="1">Uncharacterized protein</fullName>
    </submittedName>
</protein>
<accession>A0A7R7EMI5</accession>